<evidence type="ECO:0000313" key="9">
    <source>
        <dbReference type="EMBL" id="AGC67527.1"/>
    </source>
</evidence>
<feature type="transmembrane region" description="Helical" evidence="7">
    <location>
        <begin position="215"/>
        <end position="236"/>
    </location>
</feature>
<evidence type="ECO:0000256" key="5">
    <source>
        <dbReference type="ARBA" id="ARBA00022989"/>
    </source>
</evidence>
<dbReference type="GO" id="GO:0055085">
    <property type="term" value="P:transmembrane transport"/>
    <property type="evidence" value="ECO:0007669"/>
    <property type="project" value="InterPro"/>
</dbReference>
<dbReference type="RefSeq" id="WP_015358219.1">
    <property type="nucleotide sequence ID" value="NC_020134.1"/>
</dbReference>
<organism evidence="9 10">
    <name type="scientific">Thermoclostridium stercorarium (strain ATCC 35414 / DSM 8532 / NCIMB 11754)</name>
    <name type="common">Clostridium stercorarium</name>
    <dbReference type="NCBI Taxonomy" id="1121335"/>
    <lineage>
        <taxon>Bacteria</taxon>
        <taxon>Bacillati</taxon>
        <taxon>Bacillota</taxon>
        <taxon>Clostridia</taxon>
        <taxon>Eubacteriales</taxon>
        <taxon>Oscillospiraceae</taxon>
        <taxon>Thermoclostridium</taxon>
    </lineage>
</organism>
<dbReference type="PROSITE" id="PS50928">
    <property type="entry name" value="ABC_TM1"/>
    <property type="match status" value="1"/>
</dbReference>
<sequence>MKRKKSYFHVWDNIWGYAFVLIPLIGLVVFVLIPLCMTVYASFTSWPLGQSITSAKWVGLDNYITMFNTPLFWKSLGNTFFYMIGIPIGLVLSLIYAALMNRGTRYEKVFRVIYYTPVITSTVAVSFIFQRMFMSDGGVINTYLSAIGIKNPPNWMSHPAYTKWVIIIMAVWKGLGNSIIMYIAGMQGISKTYYEAAKIDGAGWFYTFRKITVPLLMPVTFYLVVTGIIGGAQMYVEPRLVFAGNGPANSTFTTVIHLYDNTFRYSKAGYGSAVATVLGVIVFVITAFQFYMNGRRERNE</sequence>
<dbReference type="InterPro" id="IPR051393">
    <property type="entry name" value="ABC_transporter_permease"/>
</dbReference>
<accession>L7VLD0</accession>
<keyword evidence="6 7" id="KW-0472">Membrane</keyword>
<evidence type="ECO:0000256" key="7">
    <source>
        <dbReference type="RuleBase" id="RU363032"/>
    </source>
</evidence>
<keyword evidence="4 7" id="KW-0812">Transmembrane</keyword>
<dbReference type="SUPFAM" id="SSF161098">
    <property type="entry name" value="MetI-like"/>
    <property type="match status" value="1"/>
</dbReference>
<dbReference type="Proteomes" id="UP000011220">
    <property type="component" value="Chromosome"/>
</dbReference>
<feature type="transmembrane region" description="Helical" evidence="7">
    <location>
        <begin position="80"/>
        <end position="100"/>
    </location>
</feature>
<evidence type="ECO:0000259" key="8">
    <source>
        <dbReference type="PROSITE" id="PS50928"/>
    </source>
</evidence>
<feature type="domain" description="ABC transmembrane type-1" evidence="8">
    <location>
        <begin position="75"/>
        <end position="289"/>
    </location>
</feature>
<comment type="subcellular location">
    <subcellularLocation>
        <location evidence="1 7">Cell membrane</location>
        <topology evidence="1 7">Multi-pass membrane protein</topology>
    </subcellularLocation>
</comment>
<dbReference type="STRING" id="1121335.Cst_c05050"/>
<dbReference type="PATRIC" id="fig|1121335.3.peg.489"/>
<evidence type="ECO:0000256" key="2">
    <source>
        <dbReference type="ARBA" id="ARBA00022448"/>
    </source>
</evidence>
<dbReference type="Gene3D" id="1.10.3720.10">
    <property type="entry name" value="MetI-like"/>
    <property type="match status" value="1"/>
</dbReference>
<proteinExistence type="inferred from homology"/>
<dbReference type="GO" id="GO:0005886">
    <property type="term" value="C:plasma membrane"/>
    <property type="evidence" value="ECO:0007669"/>
    <property type="project" value="UniProtKB-SubCell"/>
</dbReference>
<dbReference type="InterPro" id="IPR000515">
    <property type="entry name" value="MetI-like"/>
</dbReference>
<dbReference type="PANTHER" id="PTHR30193:SF37">
    <property type="entry name" value="INNER MEMBRANE ABC TRANSPORTER PERMEASE PROTEIN YCJO"/>
    <property type="match status" value="1"/>
</dbReference>
<evidence type="ECO:0000256" key="6">
    <source>
        <dbReference type="ARBA" id="ARBA00023136"/>
    </source>
</evidence>
<keyword evidence="3" id="KW-1003">Cell membrane</keyword>
<dbReference type="eggNOG" id="COG1175">
    <property type="taxonomic scope" value="Bacteria"/>
</dbReference>
<evidence type="ECO:0000256" key="1">
    <source>
        <dbReference type="ARBA" id="ARBA00004651"/>
    </source>
</evidence>
<evidence type="ECO:0000313" key="10">
    <source>
        <dbReference type="Proteomes" id="UP000011220"/>
    </source>
</evidence>
<gene>
    <name evidence="9" type="primary">yesP2</name>
    <name evidence="9" type="ordered locus">Cst_c05050</name>
</gene>
<keyword evidence="2 7" id="KW-0813">Transport</keyword>
<reference evidence="9 10" key="1">
    <citation type="journal article" date="2013" name="Genome Announc.">
        <title>Complete genome sequence of Clostridium stercorarium subsp. stercorarium strain DSM 8532, a thermophilic degrader of plant cell wall fibers.</title>
        <authorList>
            <person name="Poehlein A."/>
            <person name="Zverlov V.V."/>
            <person name="Daniel R."/>
            <person name="Schwarz W.H."/>
            <person name="Liebl W."/>
        </authorList>
    </citation>
    <scope>NUCLEOTIDE SEQUENCE [LARGE SCALE GENOMIC DNA]</scope>
    <source>
        <strain evidence="10">ATCC 35414 / DSM 8532 / NCIMB 11754</strain>
    </source>
</reference>
<name>L7VLD0_THES1</name>
<keyword evidence="5 7" id="KW-1133">Transmembrane helix</keyword>
<feature type="transmembrane region" description="Helical" evidence="7">
    <location>
        <begin position="14"/>
        <end position="41"/>
    </location>
</feature>
<dbReference type="KEGG" id="csd:Clst_0480"/>
<dbReference type="CDD" id="cd06261">
    <property type="entry name" value="TM_PBP2"/>
    <property type="match status" value="1"/>
</dbReference>
<feature type="transmembrane region" description="Helical" evidence="7">
    <location>
        <begin position="164"/>
        <end position="184"/>
    </location>
</feature>
<evidence type="ECO:0000256" key="4">
    <source>
        <dbReference type="ARBA" id="ARBA00022692"/>
    </source>
</evidence>
<feature type="transmembrane region" description="Helical" evidence="7">
    <location>
        <begin position="112"/>
        <end position="133"/>
    </location>
</feature>
<dbReference type="AlphaFoldDB" id="L7VLD0"/>
<dbReference type="InterPro" id="IPR035906">
    <property type="entry name" value="MetI-like_sf"/>
</dbReference>
<dbReference type="Pfam" id="PF00528">
    <property type="entry name" value="BPD_transp_1"/>
    <property type="match status" value="1"/>
</dbReference>
<protein>
    <submittedName>
        <fullName evidence="9">ABC transporter permease protein YesP</fullName>
    </submittedName>
</protein>
<dbReference type="KEGG" id="css:Cst_c05050"/>
<dbReference type="EMBL" id="CP004044">
    <property type="protein sequence ID" value="AGC67527.1"/>
    <property type="molecule type" value="Genomic_DNA"/>
</dbReference>
<evidence type="ECO:0000256" key="3">
    <source>
        <dbReference type="ARBA" id="ARBA00022475"/>
    </source>
</evidence>
<feature type="transmembrane region" description="Helical" evidence="7">
    <location>
        <begin position="268"/>
        <end position="291"/>
    </location>
</feature>
<dbReference type="PANTHER" id="PTHR30193">
    <property type="entry name" value="ABC TRANSPORTER PERMEASE PROTEIN"/>
    <property type="match status" value="1"/>
</dbReference>
<comment type="similarity">
    <text evidence="7">Belongs to the binding-protein-dependent transport system permease family.</text>
</comment>
<keyword evidence="10" id="KW-1185">Reference proteome</keyword>